<evidence type="ECO:0000259" key="1">
    <source>
        <dbReference type="Pfam" id="PF02872"/>
    </source>
</evidence>
<proteinExistence type="predicted"/>
<keyword evidence="3" id="KW-1185">Reference proteome</keyword>
<feature type="domain" description="5'-Nucleotidase C-terminal" evidence="1">
    <location>
        <begin position="75"/>
        <end position="176"/>
    </location>
</feature>
<protein>
    <submittedName>
        <fullName evidence="2">5'-nucleotidase C-terminal domain-containing protein</fullName>
    </submittedName>
</protein>
<dbReference type="InterPro" id="IPR036907">
    <property type="entry name" value="5'-Nucleotdase_C_sf"/>
</dbReference>
<dbReference type="RefSeq" id="WP_242152615.1">
    <property type="nucleotide sequence ID" value="NZ_CP093379.1"/>
</dbReference>
<accession>A0ABY3XBJ5</accession>
<name>A0ABY3XBJ5_9GAMM</name>
<dbReference type="Gene3D" id="3.90.780.10">
    <property type="entry name" value="5'-Nucleotidase, C-terminal domain"/>
    <property type="match status" value="1"/>
</dbReference>
<dbReference type="InterPro" id="IPR008334">
    <property type="entry name" value="5'-Nucleotdase_C"/>
</dbReference>
<sequence length="284" mass="32889">MTGNRPLQNYLTLLGNDSVTELLNTSQLYYLQQFVGVQEKCLSSVCPAFNLYIDDELGNYPLNEIVRNIQDTIYPAELVALELSGKDLRIWLEMMASIYQKPQKGRDTFLQKEALTFLFYPIAGLEYEIEIDHEALYDQFGNIRLDHSGLGRIGTIYYDGNPITDDEQFTLITNCYAPFLKRAQWQGNHFIKIGNVTNLKVLDFYVKALDEALDRAVEAYPLSLFNAIKIRWNWHLTSHSQQHLFLPTSQKILKIPKIFARNYTFIKQQDEPLGFELGIYPQKI</sequence>
<evidence type="ECO:0000313" key="2">
    <source>
        <dbReference type="EMBL" id="UNM97323.1"/>
    </source>
</evidence>
<gene>
    <name evidence="2" type="ORF">MMG00_05600</name>
</gene>
<reference evidence="2 3" key="1">
    <citation type="submission" date="2022-03" db="EMBL/GenBank/DDBJ databases">
        <title>Ignatzschineria rhizosphaerae HR5S32.</title>
        <authorList>
            <person name="Sun J.Q."/>
            <person name="Feng J.Y."/>
        </authorList>
    </citation>
    <scope>NUCLEOTIDE SEQUENCE [LARGE SCALE GENOMIC DNA]</scope>
    <source>
        <strain evidence="2 3">HR5S32</strain>
    </source>
</reference>
<dbReference type="EMBL" id="CP093379">
    <property type="protein sequence ID" value="UNM97323.1"/>
    <property type="molecule type" value="Genomic_DNA"/>
</dbReference>
<dbReference type="SUPFAM" id="SSF55816">
    <property type="entry name" value="5'-nucleotidase (syn. UDP-sugar hydrolase), C-terminal domain"/>
    <property type="match status" value="1"/>
</dbReference>
<evidence type="ECO:0000313" key="3">
    <source>
        <dbReference type="Proteomes" id="UP000829542"/>
    </source>
</evidence>
<organism evidence="2 3">
    <name type="scientific">Ignatzschineria rhizosphaerae</name>
    <dbReference type="NCBI Taxonomy" id="2923279"/>
    <lineage>
        <taxon>Bacteria</taxon>
        <taxon>Pseudomonadati</taxon>
        <taxon>Pseudomonadota</taxon>
        <taxon>Gammaproteobacteria</taxon>
        <taxon>Cardiobacteriales</taxon>
        <taxon>Ignatzschineriaceae</taxon>
        <taxon>Ignatzschineria</taxon>
    </lineage>
</organism>
<dbReference type="Proteomes" id="UP000829542">
    <property type="component" value="Chromosome"/>
</dbReference>
<dbReference type="Pfam" id="PF02872">
    <property type="entry name" value="5_nucleotid_C"/>
    <property type="match status" value="1"/>
</dbReference>